<evidence type="ECO:0000256" key="4">
    <source>
        <dbReference type="ARBA" id="ARBA00023136"/>
    </source>
</evidence>
<dbReference type="PROSITE" id="PS50262">
    <property type="entry name" value="G_PROTEIN_RECEP_F1_2"/>
    <property type="match status" value="1"/>
</dbReference>
<dbReference type="Proteomes" id="UP000001940">
    <property type="component" value="Chromosome V"/>
</dbReference>
<feature type="transmembrane region" description="Helical" evidence="5">
    <location>
        <begin position="105"/>
        <end position="123"/>
    </location>
</feature>
<keyword evidence="3 5" id="KW-1133">Transmembrane helix</keyword>
<comment type="subcellular location">
    <subcellularLocation>
        <location evidence="1">Membrane</location>
    </subcellularLocation>
</comment>
<feature type="transmembrane region" description="Helical" evidence="5">
    <location>
        <begin position="235"/>
        <end position="259"/>
    </location>
</feature>
<gene>
    <name evidence="7 9" type="primary">dmsr-15</name>
    <name evidence="7" type="ORF">CELE_T15B7.13</name>
    <name evidence="9" type="ORF">T15B7.13</name>
</gene>
<dbReference type="EMBL" id="BX284605">
    <property type="protein sequence ID" value="CCD68165.3"/>
    <property type="molecule type" value="Genomic_DNA"/>
</dbReference>
<keyword evidence="2 5" id="KW-0812">Transmembrane</keyword>
<feature type="transmembrane region" description="Helical" evidence="5">
    <location>
        <begin position="70"/>
        <end position="93"/>
    </location>
</feature>
<dbReference type="AGR" id="WB:WBGene00020525"/>
<dbReference type="Pfam" id="PF10324">
    <property type="entry name" value="7TM_GPCR_Srw"/>
    <property type="match status" value="1"/>
</dbReference>
<dbReference type="PIR" id="T32246">
    <property type="entry name" value="T32246"/>
</dbReference>
<dbReference type="STRING" id="6239.T15B7.13.1"/>
<feature type="transmembrane region" description="Helical" evidence="5">
    <location>
        <begin position="325"/>
        <end position="345"/>
    </location>
</feature>
<proteinExistence type="predicted"/>
<keyword evidence="8" id="KW-1185">Reference proteome</keyword>
<evidence type="ECO:0000313" key="8">
    <source>
        <dbReference type="Proteomes" id="UP000001940"/>
    </source>
</evidence>
<dbReference type="OrthoDB" id="5864054at2759"/>
<evidence type="ECO:0000313" key="9">
    <source>
        <dbReference type="WormBase" id="T15B7.13"/>
    </source>
</evidence>
<feature type="domain" description="G-protein coupled receptors family 1 profile" evidence="6">
    <location>
        <begin position="85"/>
        <end position="342"/>
    </location>
</feature>
<protein>
    <submittedName>
        <fullName evidence="7">G-protein coupled receptors family 1 profile domain-containing protein</fullName>
    </submittedName>
</protein>
<dbReference type="RefSeq" id="NP_001343647.1">
    <property type="nucleotide sequence ID" value="NM_001356669.1"/>
</dbReference>
<keyword evidence="7" id="KW-0675">Receptor</keyword>
<reference evidence="7 8" key="1">
    <citation type="journal article" date="1998" name="Science">
        <title>Genome sequence of the nematode C. elegans: a platform for investigating biology.</title>
        <authorList>
            <consortium name="The C. elegans sequencing consortium"/>
            <person name="Sulson J.E."/>
            <person name="Waterston R."/>
        </authorList>
    </citation>
    <scope>NUCLEOTIDE SEQUENCE [LARGE SCALE GENOMIC DNA]</scope>
    <source>
        <strain evidence="7 8">Bristol N2</strain>
    </source>
</reference>
<feature type="transmembrane region" description="Helical" evidence="5">
    <location>
        <begin position="149"/>
        <end position="170"/>
    </location>
</feature>
<feature type="transmembrane region" description="Helical" evidence="5">
    <location>
        <begin position="182"/>
        <end position="202"/>
    </location>
</feature>
<dbReference type="PANTHER" id="PTHR47419:SF1">
    <property type="entry name" value="G-PROTEIN COUPLED RECEPTORS FAMILY 1 PROFILE DOMAIN-CONTAINING PROTEIN"/>
    <property type="match status" value="1"/>
</dbReference>
<dbReference type="AlphaFoldDB" id="O17034"/>
<dbReference type="UCSC" id="T15B7.13">
    <property type="organism name" value="c. elegans"/>
</dbReference>
<dbReference type="PANTHER" id="PTHR47419">
    <property type="entry name" value="DROMYOSUPPRESSIN RECEPTOR RELATED-RELATED"/>
    <property type="match status" value="1"/>
</dbReference>
<organism evidence="7 8">
    <name type="scientific">Caenorhabditis elegans</name>
    <dbReference type="NCBI Taxonomy" id="6239"/>
    <lineage>
        <taxon>Eukaryota</taxon>
        <taxon>Metazoa</taxon>
        <taxon>Ecdysozoa</taxon>
        <taxon>Nematoda</taxon>
        <taxon>Chromadorea</taxon>
        <taxon>Rhabditida</taxon>
        <taxon>Rhabditina</taxon>
        <taxon>Rhabditomorpha</taxon>
        <taxon>Rhabditoidea</taxon>
        <taxon>Rhabditidae</taxon>
        <taxon>Peloderinae</taxon>
        <taxon>Caenorhabditis</taxon>
    </lineage>
</organism>
<accession>O17034</accession>
<evidence type="ECO:0000256" key="5">
    <source>
        <dbReference type="SAM" id="Phobius"/>
    </source>
</evidence>
<dbReference type="HOGENOM" id="CLU_659255_0_0_1"/>
<evidence type="ECO:0000256" key="1">
    <source>
        <dbReference type="ARBA" id="ARBA00004370"/>
    </source>
</evidence>
<keyword evidence="4 5" id="KW-0472">Membrane</keyword>
<dbReference type="WormBase" id="T15B7.13">
    <property type="protein sequence ID" value="CE52198"/>
    <property type="gene ID" value="WBGene00020525"/>
    <property type="gene designation" value="dmsr-15"/>
</dbReference>
<dbReference type="GeneID" id="188523"/>
<evidence type="ECO:0000256" key="3">
    <source>
        <dbReference type="ARBA" id="ARBA00022989"/>
    </source>
</evidence>
<evidence type="ECO:0000256" key="2">
    <source>
        <dbReference type="ARBA" id="ARBA00022692"/>
    </source>
</evidence>
<dbReference type="InterPro" id="IPR019427">
    <property type="entry name" value="7TM_GPCR_serpentine_rcpt_Srw"/>
</dbReference>
<feature type="transmembrane region" description="Helical" evidence="5">
    <location>
        <begin position="286"/>
        <end position="313"/>
    </location>
</feature>
<dbReference type="InParanoid" id="O17034"/>
<name>O17034_CAEEL</name>
<dbReference type="Gene3D" id="1.20.1070.10">
    <property type="entry name" value="Rhodopsin 7-helix transmembrane proteins"/>
    <property type="match status" value="1"/>
</dbReference>
<dbReference type="KEGG" id="cel:CELE_T15B7.13"/>
<evidence type="ECO:0000313" key="7">
    <source>
        <dbReference type="EMBL" id="CCD68165.3"/>
    </source>
</evidence>
<dbReference type="CTD" id="188523"/>
<dbReference type="GO" id="GO:0008528">
    <property type="term" value="F:G protein-coupled peptide receptor activity"/>
    <property type="evidence" value="ECO:0007669"/>
    <property type="project" value="InterPro"/>
</dbReference>
<dbReference type="SMR" id="O17034"/>
<dbReference type="SUPFAM" id="SSF81321">
    <property type="entry name" value="Family A G protein-coupled receptor-like"/>
    <property type="match status" value="1"/>
</dbReference>
<sequence>MKILNLHISEYKNKMTVEYNSFEKKNMSENKNRGDISDCQQNLLDSNQFLFEDSFLRTVLVSFFEAYNPLHIYFLVFFTVLDFFCNISFIVVLSQKELRTSGINLTMIMIALCNFSSVTLNLFDKMLKLLSEETYLRALYNYLENFLNLYVPVMADYLVVQMTFCRVMALYSNSDKWKGRKVAVTISAVLWIFIGMLSSAVLEITEIEKTLTGKYAVTIPDEYIENGCIVFRMSLLFYGILFDIVPLLLLFIFFLLILCKLNSFKAHRKKTMGKSSSSGIENSSRLLQVVLIMFFLVKIPSAAVTIFSAVYMIDYYMFVKKWTFQFIEILLTFNASTSFIIYCIMSSQFREIFVRLFVPESVKQRMQSKIMKNSLVVTTRKMAWQ</sequence>
<dbReference type="GO" id="GO:0016020">
    <property type="term" value="C:membrane"/>
    <property type="evidence" value="ECO:0007669"/>
    <property type="project" value="UniProtKB-SubCell"/>
</dbReference>
<evidence type="ECO:0000259" key="6">
    <source>
        <dbReference type="PROSITE" id="PS50262"/>
    </source>
</evidence>
<dbReference type="InterPro" id="IPR017452">
    <property type="entry name" value="GPCR_Rhodpsn_7TM"/>
</dbReference>